<dbReference type="AlphaFoldDB" id="A0A8H3SDT7"/>
<organism evidence="2 3">
    <name type="scientific">Aspergillus udagawae</name>
    <dbReference type="NCBI Taxonomy" id="91492"/>
    <lineage>
        <taxon>Eukaryota</taxon>
        <taxon>Fungi</taxon>
        <taxon>Dikarya</taxon>
        <taxon>Ascomycota</taxon>
        <taxon>Pezizomycotina</taxon>
        <taxon>Eurotiomycetes</taxon>
        <taxon>Eurotiomycetidae</taxon>
        <taxon>Eurotiales</taxon>
        <taxon>Aspergillaceae</taxon>
        <taxon>Aspergillus</taxon>
        <taxon>Aspergillus subgen. Fumigati</taxon>
    </lineage>
</organism>
<comment type="caution">
    <text evidence="2">The sequence shown here is derived from an EMBL/GenBank/DDBJ whole genome shotgun (WGS) entry which is preliminary data.</text>
</comment>
<keyword evidence="1" id="KW-0732">Signal</keyword>
<gene>
    <name evidence="2" type="ORF">IFM46972_10805</name>
</gene>
<evidence type="ECO:0000313" key="2">
    <source>
        <dbReference type="EMBL" id="GFF57465.1"/>
    </source>
</evidence>
<evidence type="ECO:0000256" key="1">
    <source>
        <dbReference type="SAM" id="SignalP"/>
    </source>
</evidence>
<dbReference type="EMBL" id="BLKC01000153">
    <property type="protein sequence ID" value="GFF57465.1"/>
    <property type="molecule type" value="Genomic_DNA"/>
</dbReference>
<feature type="chain" id="PRO_5034068901" evidence="1">
    <location>
        <begin position="17"/>
        <end position="113"/>
    </location>
</feature>
<reference evidence="2 3" key="1">
    <citation type="submission" date="2020-01" db="EMBL/GenBank/DDBJ databases">
        <title>Draft genome sequence of Aspergillus udagawae IFM 46972.</title>
        <authorList>
            <person name="Takahashi H."/>
            <person name="Yaguchi T."/>
        </authorList>
    </citation>
    <scope>NUCLEOTIDE SEQUENCE [LARGE SCALE GENOMIC DNA]</scope>
    <source>
        <strain evidence="2 3">IFM 46972</strain>
    </source>
</reference>
<feature type="signal peptide" evidence="1">
    <location>
        <begin position="1"/>
        <end position="16"/>
    </location>
</feature>
<name>A0A8H3SDT7_9EURO</name>
<accession>A0A8H3SDT7</accession>
<proteinExistence type="predicted"/>
<dbReference type="Proteomes" id="UP000465221">
    <property type="component" value="Unassembled WGS sequence"/>
</dbReference>
<protein>
    <submittedName>
        <fullName evidence="2">Uncharacterized protein</fullName>
    </submittedName>
</protein>
<sequence length="113" mass="12726">MAPAALLCSLQGCLLCQLCVKKKKNFTITTKIEDIQSYVDEITQMGYADAMHAVKKDNALFASKAMQAQYNKTVYWDIILKGAKLLDFAKLPTAMGRLDDFTRAEKHATRIFM</sequence>
<evidence type="ECO:0000313" key="3">
    <source>
        <dbReference type="Proteomes" id="UP000465221"/>
    </source>
</evidence>